<name>S0FZ19_RUMCE</name>
<protein>
    <recommendedName>
        <fullName evidence="3">ABC-type sugar transport system, periplasmic component</fullName>
    </recommendedName>
</protein>
<comment type="caution">
    <text evidence="1">The sequence shown here is derived from an EMBL/GenBank/DDBJ whole genome shotgun (WGS) entry which is preliminary data.</text>
</comment>
<dbReference type="SUPFAM" id="SSF53850">
    <property type="entry name" value="Periplasmic binding protein-like II"/>
    <property type="match status" value="1"/>
</dbReference>
<evidence type="ECO:0008006" key="3">
    <source>
        <dbReference type="Google" id="ProtNLM"/>
    </source>
</evidence>
<dbReference type="Gene3D" id="3.40.190.10">
    <property type="entry name" value="Periplasmic binding protein-like II"/>
    <property type="match status" value="3"/>
</dbReference>
<dbReference type="PROSITE" id="PS51257">
    <property type="entry name" value="PROKAR_LIPOPROTEIN"/>
    <property type="match status" value="1"/>
</dbReference>
<evidence type="ECO:0000313" key="1">
    <source>
        <dbReference type="EMBL" id="EMS73803.1"/>
    </source>
</evidence>
<dbReference type="AlphaFoldDB" id="S0FZ19"/>
<dbReference type="PATRIC" id="fig|1195236.3.peg.552"/>
<accession>S0FZ19</accession>
<reference evidence="1 2" key="1">
    <citation type="journal article" date="2013" name="Genome Announc.">
        <title>Draft Genome Sequence of the Cellulolytic, Mesophilic, Anaerobic Bacterium Clostridium termitidis Strain CT1112 (DSM 5398).</title>
        <authorList>
            <person name="Lal S."/>
            <person name="Ramachandran U."/>
            <person name="Zhang X."/>
            <person name="Munir R."/>
            <person name="Sparling R."/>
            <person name="Levin D.B."/>
        </authorList>
    </citation>
    <scope>NUCLEOTIDE SEQUENCE [LARGE SCALE GENOMIC DNA]</scope>
    <source>
        <strain evidence="1 2">CT1112</strain>
    </source>
</reference>
<dbReference type="RefSeq" id="WP_004623606.1">
    <property type="nucleotide sequence ID" value="NZ_AORV01000015.1"/>
</dbReference>
<dbReference type="Proteomes" id="UP000014155">
    <property type="component" value="Unassembled WGS sequence"/>
</dbReference>
<keyword evidence="2" id="KW-1185">Reference proteome</keyword>
<dbReference type="EMBL" id="AORV01000015">
    <property type="protein sequence ID" value="EMS73803.1"/>
    <property type="molecule type" value="Genomic_DNA"/>
</dbReference>
<organism evidence="1 2">
    <name type="scientific">Ruminiclostridium cellobioparum subsp. termitidis CT1112</name>
    <dbReference type="NCBI Taxonomy" id="1195236"/>
    <lineage>
        <taxon>Bacteria</taxon>
        <taxon>Bacillati</taxon>
        <taxon>Bacillota</taxon>
        <taxon>Clostridia</taxon>
        <taxon>Eubacteriales</taxon>
        <taxon>Oscillospiraceae</taxon>
        <taxon>Ruminiclostridium</taxon>
    </lineage>
</organism>
<dbReference type="STRING" id="1195236.CTER_0247"/>
<dbReference type="eggNOG" id="COG1653">
    <property type="taxonomic scope" value="Bacteria"/>
</dbReference>
<gene>
    <name evidence="1" type="ORF">CTER_0247</name>
</gene>
<evidence type="ECO:0000313" key="2">
    <source>
        <dbReference type="Proteomes" id="UP000014155"/>
    </source>
</evidence>
<proteinExistence type="predicted"/>
<sequence length="604" mass="68233">MVNSVKRMVSVLLVVFLIAGIIAGCGGNEAAESTASTVVNSSNGSAAGDKPVEMQTLELTMFNQWYEPFVEPKEDVVTPLIEAKGWKINVKERSYESSQNWSDKLNLCVASNTLPDVFEFPAGGVDSIAKFADKFVDFTDILSDKSKVPNISKYLTPKTIELIKTQQTKKNIYWPTSPTPDWSDPAQIEANKDMYTDAHASTNYIAIREDILAKLGYKFKPVNELEKEFNDKNKSVRLTPEDLKIEPEIKTIADFEKLLKDIKALNLKTSDGSTVIPFGGTDPQFVIGASFGFDFFRQYQGEVNGFYGAPFAKDMHKTLNTWLRDGLLDRDVYLLGKQREKLGDKIALGKYATWTGGEPNEIDSVKKLESTLNTRVRYITPPRYKEDLPPYCDGMYPGSGQGLLIRKDYKDVDKLIKYLDWLYSDEAQDIIMWGKDGGVWDMKDGKKVFKDEELWNVIKSKQLNNKTASGIDAGYYGLWDPAKTFYTSSAVRGFIANGGVNPSRYELSYPSQYDFIKEIKRVAGSDMISTDGSLLYAFGEEANKFNNYFWSKGWEVNNGKLVLSKDDQTFEKNWNSVYDEYMKSGDYKKAMAEVGERYKILSAR</sequence>